<name>A0ABY7NGA0_9MICO</name>
<protein>
    <submittedName>
        <fullName evidence="2">Uncharacterized protein</fullName>
    </submittedName>
</protein>
<evidence type="ECO:0000313" key="2">
    <source>
        <dbReference type="EMBL" id="WBM79851.1"/>
    </source>
</evidence>
<evidence type="ECO:0000313" key="3">
    <source>
        <dbReference type="Proteomes" id="UP001212421"/>
    </source>
</evidence>
<evidence type="ECO:0000256" key="1">
    <source>
        <dbReference type="SAM" id="MobiDB-lite"/>
    </source>
</evidence>
<dbReference type="EMBL" id="CP075584">
    <property type="protein sequence ID" value="WBM79851.1"/>
    <property type="molecule type" value="Genomic_DNA"/>
</dbReference>
<proteinExistence type="predicted"/>
<feature type="region of interest" description="Disordered" evidence="1">
    <location>
        <begin position="1"/>
        <end position="28"/>
    </location>
</feature>
<feature type="region of interest" description="Disordered" evidence="1">
    <location>
        <begin position="84"/>
        <end position="104"/>
    </location>
</feature>
<reference evidence="2 3" key="1">
    <citation type="submission" date="2021-05" db="EMBL/GenBank/DDBJ databases">
        <authorList>
            <person name="Kumar R."/>
            <person name="Kumar A."/>
            <person name="Mukhia S."/>
        </authorList>
    </citation>
    <scope>NUCLEOTIDE SEQUENCE [LARGE SCALE GENOMIC DNA]</scope>
    <source>
        <strain evidence="2 3">ERMR7:08</strain>
    </source>
</reference>
<gene>
    <name evidence="2" type="ORF">KIV56_17035</name>
</gene>
<sequence length="104" mass="11624">MDDLLPLFDDSDASPREERSKPMTSSQRAAIRESFAALGVADVRGQFSLVEELTGIRIMSVADLQEHDAQSLILRMAGKVSSLGRRNTGNTWDDRDEDTWIDKL</sequence>
<organism evidence="2 3">
    <name type="scientific">Cryobacterium breve</name>
    <dbReference type="NCBI Taxonomy" id="1259258"/>
    <lineage>
        <taxon>Bacteria</taxon>
        <taxon>Bacillati</taxon>
        <taxon>Actinomycetota</taxon>
        <taxon>Actinomycetes</taxon>
        <taxon>Micrococcales</taxon>
        <taxon>Microbacteriaceae</taxon>
        <taxon>Cryobacterium</taxon>
    </lineage>
</organism>
<keyword evidence="3" id="KW-1185">Reference proteome</keyword>
<dbReference type="Proteomes" id="UP001212421">
    <property type="component" value="Chromosome"/>
</dbReference>
<accession>A0ABY7NGA0</accession>
<dbReference type="RefSeq" id="WP_281534463.1">
    <property type="nucleotide sequence ID" value="NZ_CP075584.1"/>
</dbReference>